<organism evidence="3 4">
    <name type="scientific">Rhizophlyctis rosea</name>
    <dbReference type="NCBI Taxonomy" id="64517"/>
    <lineage>
        <taxon>Eukaryota</taxon>
        <taxon>Fungi</taxon>
        <taxon>Fungi incertae sedis</taxon>
        <taxon>Chytridiomycota</taxon>
        <taxon>Chytridiomycota incertae sedis</taxon>
        <taxon>Chytridiomycetes</taxon>
        <taxon>Rhizophlyctidales</taxon>
        <taxon>Rhizophlyctidaceae</taxon>
        <taxon>Rhizophlyctis</taxon>
    </lineage>
</organism>
<evidence type="ECO:0000256" key="1">
    <source>
        <dbReference type="SAM" id="MobiDB-lite"/>
    </source>
</evidence>
<dbReference type="Proteomes" id="UP001212841">
    <property type="component" value="Unassembled WGS sequence"/>
</dbReference>
<protein>
    <submittedName>
        <fullName evidence="3">Uncharacterized protein</fullName>
    </submittedName>
</protein>
<keyword evidence="2" id="KW-1133">Transmembrane helix</keyword>
<keyword evidence="2" id="KW-0812">Transmembrane</keyword>
<comment type="caution">
    <text evidence="3">The sequence shown here is derived from an EMBL/GenBank/DDBJ whole genome shotgun (WGS) entry which is preliminary data.</text>
</comment>
<evidence type="ECO:0000313" key="4">
    <source>
        <dbReference type="Proteomes" id="UP001212841"/>
    </source>
</evidence>
<gene>
    <name evidence="3" type="ORF">HK097_009219</name>
</gene>
<reference evidence="3" key="1">
    <citation type="submission" date="2020-05" db="EMBL/GenBank/DDBJ databases">
        <title>Phylogenomic resolution of chytrid fungi.</title>
        <authorList>
            <person name="Stajich J.E."/>
            <person name="Amses K."/>
            <person name="Simmons R."/>
            <person name="Seto K."/>
            <person name="Myers J."/>
            <person name="Bonds A."/>
            <person name="Quandt C.A."/>
            <person name="Barry K."/>
            <person name="Liu P."/>
            <person name="Grigoriev I."/>
            <person name="Longcore J.E."/>
            <person name="James T.Y."/>
        </authorList>
    </citation>
    <scope>NUCLEOTIDE SEQUENCE</scope>
    <source>
        <strain evidence="3">JEL0318</strain>
    </source>
</reference>
<feature type="region of interest" description="Disordered" evidence="1">
    <location>
        <begin position="1"/>
        <end position="98"/>
    </location>
</feature>
<evidence type="ECO:0000313" key="3">
    <source>
        <dbReference type="EMBL" id="KAJ3049791.1"/>
    </source>
</evidence>
<keyword evidence="4" id="KW-1185">Reference proteome</keyword>
<sequence length="155" mass="16145">MSAPSTYPTPLHASTSEFPSPAEAAAKGLNPNPPPLETGLSDMPELPELVHGQTAPAHGPGVKSSSAAGEKGPTYSDDSAREAAKKKAKRAVGTARGVAADAKATAEAKGWWPHSVGEAWEIYWPVVAAGAALAVTYVVVNRRYPQALPVWARRP</sequence>
<dbReference type="AlphaFoldDB" id="A0AAD5X181"/>
<accession>A0AAD5X181</accession>
<evidence type="ECO:0000256" key="2">
    <source>
        <dbReference type="SAM" id="Phobius"/>
    </source>
</evidence>
<keyword evidence="2" id="KW-0472">Membrane</keyword>
<dbReference type="EMBL" id="JADGJD010000595">
    <property type="protein sequence ID" value="KAJ3049791.1"/>
    <property type="molecule type" value="Genomic_DNA"/>
</dbReference>
<name>A0AAD5X181_9FUNG</name>
<feature type="compositionally biased region" description="Polar residues" evidence="1">
    <location>
        <begin position="1"/>
        <end position="18"/>
    </location>
</feature>
<feature type="transmembrane region" description="Helical" evidence="2">
    <location>
        <begin position="122"/>
        <end position="140"/>
    </location>
</feature>
<proteinExistence type="predicted"/>